<keyword evidence="3" id="KW-1185">Reference proteome</keyword>
<dbReference type="Gene3D" id="2.120.10.30">
    <property type="entry name" value="TolB, C-terminal domain"/>
    <property type="match status" value="1"/>
</dbReference>
<evidence type="ECO:0000313" key="2">
    <source>
        <dbReference type="EMBL" id="PSL14939.1"/>
    </source>
</evidence>
<dbReference type="InterPro" id="IPR011042">
    <property type="entry name" value="6-blade_b-propeller_TolB-like"/>
</dbReference>
<reference evidence="2 3" key="1">
    <citation type="submission" date="2018-03" db="EMBL/GenBank/DDBJ databases">
        <title>Genomic Encyclopedia of Archaeal and Bacterial Type Strains, Phase II (KMG-II): from individual species to whole genera.</title>
        <authorList>
            <person name="Goeker M."/>
        </authorList>
    </citation>
    <scope>NUCLEOTIDE SEQUENCE [LARGE SCALE GENOMIC DNA]</scope>
    <source>
        <strain evidence="2 3">DSM 17586</strain>
    </source>
</reference>
<keyword evidence="2" id="KW-0031">Aminopeptidase</keyword>
<dbReference type="SUPFAM" id="SSF69322">
    <property type="entry name" value="Tricorn protease domain 2"/>
    <property type="match status" value="1"/>
</dbReference>
<dbReference type="AlphaFoldDB" id="A0A2P8EZP7"/>
<accession>A0A2P8EZP7</accession>
<dbReference type="RefSeq" id="WP_106591157.1">
    <property type="nucleotide sequence ID" value="NZ_PYGI01000006.1"/>
</dbReference>
<dbReference type="Gene3D" id="3.40.50.1820">
    <property type="entry name" value="alpha/beta hydrolase"/>
    <property type="match status" value="1"/>
</dbReference>
<proteinExistence type="predicted"/>
<organism evidence="2 3">
    <name type="scientific">Marinobacterium halophilum</name>
    <dbReference type="NCBI Taxonomy" id="267374"/>
    <lineage>
        <taxon>Bacteria</taxon>
        <taxon>Pseudomonadati</taxon>
        <taxon>Pseudomonadota</taxon>
        <taxon>Gammaproteobacteria</taxon>
        <taxon>Oceanospirillales</taxon>
        <taxon>Oceanospirillaceae</taxon>
        <taxon>Marinobacterium</taxon>
    </lineage>
</organism>
<dbReference type="GO" id="GO:0004177">
    <property type="term" value="F:aminopeptidase activity"/>
    <property type="evidence" value="ECO:0007669"/>
    <property type="project" value="UniProtKB-KW"/>
</dbReference>
<dbReference type="PANTHER" id="PTHR43056">
    <property type="entry name" value="PEPTIDASE S9 PROLYL OLIGOPEPTIDASE"/>
    <property type="match status" value="1"/>
</dbReference>
<sequence>MNATPVSLHAVEPLLAAEEAVSAIHDYAALKFHQGNLYGVGFDAASGRNRLCHFSGGQAESLLPNHVSVRSRVHEYGGGAWCIAGVHACFVHADDQQIWQAPLAAGEPPHPLTCQPDTRFADLAFDPLRERLLAISETHLSSLEPVNRLAAISLHTGAIEILAEGADFYSSPALSPDGCQLVWIEWDHPQQPWRCTRVMLAQLNEQGEVETARQVSDTDEAAWAQPRFSPDGTLHVVVDRNNWWRIESLTATGFQALSGTVPERTEFTTAPWQFGLATYGWNAAGALLALGQCDGYTYLWCHDGSAWCPLELSLMPARMHALVCDGNRLGCVAEFSDRLPAVVRIDSALTADDPDQCDILYGGDCPAYTPSLPVSLSVERDENLSVPYFLYRPAGIPADRLLPLVIWTHGGPTAMTAPSFKPAIQYWTQRGFMIADVNYRGSTGYGRDYRMQLEGQWGVRDVDDVIAVAADLVEQGQADPQALFIRGNSAGGYTTLSALCDSDLFSGGASLYGVSDPARLNQLTHKFESRYLHWLIGDPQQQSERYLERSPLHRADRISAPVIFFQGMQDQVVLPEQTRNMAERLNCNDIRVETHYFDNEAHGFRQPDNQAAVLEHELAFYRSIIS</sequence>
<dbReference type="GO" id="GO:0008236">
    <property type="term" value="F:serine-type peptidase activity"/>
    <property type="evidence" value="ECO:0007669"/>
    <property type="project" value="InterPro"/>
</dbReference>
<dbReference type="EMBL" id="PYGI01000006">
    <property type="protein sequence ID" value="PSL14939.1"/>
    <property type="molecule type" value="Genomic_DNA"/>
</dbReference>
<dbReference type="SUPFAM" id="SSF53474">
    <property type="entry name" value="alpha/beta-Hydrolases"/>
    <property type="match status" value="1"/>
</dbReference>
<dbReference type="OrthoDB" id="4269629at2"/>
<keyword evidence="2" id="KW-0645">Protease</keyword>
<keyword evidence="2" id="KW-0378">Hydrolase</keyword>
<evidence type="ECO:0000313" key="3">
    <source>
        <dbReference type="Proteomes" id="UP000242133"/>
    </source>
</evidence>
<gene>
    <name evidence="2" type="ORF">CLV44_106119</name>
</gene>
<dbReference type="Proteomes" id="UP000242133">
    <property type="component" value="Unassembled WGS sequence"/>
</dbReference>
<protein>
    <submittedName>
        <fullName evidence="2">Dipeptidyl aminopeptidase/acylaminoacyl peptidase</fullName>
    </submittedName>
</protein>
<dbReference type="Pfam" id="PF00326">
    <property type="entry name" value="Peptidase_S9"/>
    <property type="match status" value="1"/>
</dbReference>
<comment type="caution">
    <text evidence="2">The sequence shown here is derived from an EMBL/GenBank/DDBJ whole genome shotgun (WGS) entry which is preliminary data.</text>
</comment>
<dbReference type="GO" id="GO:0006508">
    <property type="term" value="P:proteolysis"/>
    <property type="evidence" value="ECO:0007669"/>
    <property type="project" value="InterPro"/>
</dbReference>
<dbReference type="InterPro" id="IPR001375">
    <property type="entry name" value="Peptidase_S9_cat"/>
</dbReference>
<evidence type="ECO:0000259" key="1">
    <source>
        <dbReference type="Pfam" id="PF00326"/>
    </source>
</evidence>
<dbReference type="InterPro" id="IPR029058">
    <property type="entry name" value="AB_hydrolase_fold"/>
</dbReference>
<dbReference type="PANTHER" id="PTHR43056:SF5">
    <property type="entry name" value="PEPTIDASE S9 PROLYL OLIGOPEPTIDASE CATALYTIC DOMAIN-CONTAINING PROTEIN"/>
    <property type="match status" value="1"/>
</dbReference>
<dbReference type="InterPro" id="IPR050585">
    <property type="entry name" value="Xaa-Pro_dipeptidyl-ppase/CocE"/>
</dbReference>
<feature type="domain" description="Peptidase S9 prolyl oligopeptidase catalytic" evidence="1">
    <location>
        <begin position="418"/>
        <end position="623"/>
    </location>
</feature>
<name>A0A2P8EZP7_9GAMM</name>